<keyword evidence="2" id="KW-1185">Reference proteome</keyword>
<name>A0A5S9F0Q3_UABAM</name>
<dbReference type="AlphaFoldDB" id="A0A5S9F0Q3"/>
<accession>A0A5S9F0Q3</accession>
<sequence>MRKFFIYVLLSAVFLTAQDNVIKKITLTPSAVSSTLMWNNKATLKPQAFVDQFFQALSEEYYIERFDKIFEEVISEKEDPRKKSTTVQKKVYFFVKSNIDYYPEAMVTFKVTTVDYPEAMIKDPKIKVFPMATIQLDSPCKLYTDYFDFAMDKFDVRSLKLTVVAKSTGMQWTVQQAFSLTNLFIIHWLSSVKKTLHLTTEPKVHPILLFFKQRFTTIGNQLHSKLK</sequence>
<evidence type="ECO:0000313" key="2">
    <source>
        <dbReference type="Proteomes" id="UP000326354"/>
    </source>
</evidence>
<dbReference type="Proteomes" id="UP000326354">
    <property type="component" value="Chromosome"/>
</dbReference>
<reference evidence="1 2" key="1">
    <citation type="submission" date="2019-08" db="EMBL/GenBank/DDBJ databases">
        <title>Complete genome sequence of Candidatus Uab amorphum.</title>
        <authorList>
            <person name="Shiratori T."/>
            <person name="Suzuki S."/>
            <person name="Kakizawa Y."/>
            <person name="Ishida K."/>
        </authorList>
    </citation>
    <scope>NUCLEOTIDE SEQUENCE [LARGE SCALE GENOMIC DNA]</scope>
    <source>
        <strain evidence="1 2">SRT547</strain>
    </source>
</reference>
<evidence type="ECO:0000313" key="1">
    <source>
        <dbReference type="EMBL" id="BBM81817.1"/>
    </source>
</evidence>
<dbReference type="RefSeq" id="WP_151966083.1">
    <property type="nucleotide sequence ID" value="NZ_AP019860.1"/>
</dbReference>
<dbReference type="EMBL" id="AP019860">
    <property type="protein sequence ID" value="BBM81817.1"/>
    <property type="molecule type" value="Genomic_DNA"/>
</dbReference>
<proteinExistence type="predicted"/>
<gene>
    <name evidence="1" type="ORF">UABAM_00156</name>
</gene>
<dbReference type="KEGG" id="uam:UABAM_00156"/>
<organism evidence="1 2">
    <name type="scientific">Uabimicrobium amorphum</name>
    <dbReference type="NCBI Taxonomy" id="2596890"/>
    <lineage>
        <taxon>Bacteria</taxon>
        <taxon>Pseudomonadati</taxon>
        <taxon>Planctomycetota</taxon>
        <taxon>Candidatus Uabimicrobiia</taxon>
        <taxon>Candidatus Uabimicrobiales</taxon>
        <taxon>Candidatus Uabimicrobiaceae</taxon>
        <taxon>Candidatus Uabimicrobium</taxon>
    </lineage>
</organism>
<protein>
    <submittedName>
        <fullName evidence="1">Uncharacterized protein</fullName>
    </submittedName>
</protein>